<organism evidence="2 3">
    <name type="scientific">Rubneribacter badeniensis</name>
    <dbReference type="NCBI Taxonomy" id="2070688"/>
    <lineage>
        <taxon>Bacteria</taxon>
        <taxon>Bacillati</taxon>
        <taxon>Actinomycetota</taxon>
        <taxon>Coriobacteriia</taxon>
        <taxon>Eggerthellales</taxon>
        <taxon>Eggerthellaceae</taxon>
        <taxon>Rubneribacter</taxon>
    </lineage>
</organism>
<dbReference type="Proteomes" id="UP000236488">
    <property type="component" value="Unassembled WGS sequence"/>
</dbReference>
<accession>A0A2K2U7T3</accession>
<name>A0A2K2U7T3_9ACTN</name>
<feature type="region of interest" description="Disordered" evidence="1">
    <location>
        <begin position="49"/>
        <end position="87"/>
    </location>
</feature>
<evidence type="ECO:0000256" key="1">
    <source>
        <dbReference type="SAM" id="MobiDB-lite"/>
    </source>
</evidence>
<dbReference type="RefSeq" id="WP_092196974.1">
    <property type="nucleotide sequence ID" value="NZ_DBEYRC010000134.1"/>
</dbReference>
<protein>
    <submittedName>
        <fullName evidence="2">Uncharacterized protein</fullName>
    </submittedName>
</protein>
<proteinExistence type="predicted"/>
<dbReference type="AlphaFoldDB" id="A0A2K2U7T3"/>
<dbReference type="EMBL" id="PPEL01000003">
    <property type="protein sequence ID" value="PNV66387.1"/>
    <property type="molecule type" value="Genomic_DNA"/>
</dbReference>
<evidence type="ECO:0000313" key="2">
    <source>
        <dbReference type="EMBL" id="PNV66387.1"/>
    </source>
</evidence>
<keyword evidence="3" id="KW-1185">Reference proteome</keyword>
<comment type="caution">
    <text evidence="2">The sequence shown here is derived from an EMBL/GenBank/DDBJ whole genome shotgun (WGS) entry which is preliminary data.</text>
</comment>
<gene>
    <name evidence="2" type="ORF">C2L80_01445</name>
</gene>
<sequence>MRAEIDEERTAWKLEKAGCRNVKAAKALLGDYGGDVAKLKAECPYLFEEDKPKGATGGRPAGASNDKASREARAVSAAGLPEGTKLD</sequence>
<evidence type="ECO:0000313" key="3">
    <source>
        <dbReference type="Proteomes" id="UP000236488"/>
    </source>
</evidence>
<reference evidence="2 3" key="1">
    <citation type="journal article" date="2018" name="Int. J. Syst. Evol. Microbiol.">
        <title>Rubneribacter badeniensis gen. nov., sp. nov. and Enteroscipio rubneri gen. nov., sp. nov., new members of the Eggerthellaceae isolated from human faeces.</title>
        <authorList>
            <person name="Danylec N."/>
            <person name="Gobl A."/>
            <person name="Stoll D.A."/>
            <person name="Hetzer B."/>
            <person name="Kulling S.E."/>
            <person name="Huch M."/>
        </authorList>
    </citation>
    <scope>NUCLEOTIDE SEQUENCE [LARGE SCALE GENOMIC DNA]</scope>
    <source>
        <strain evidence="2 3">ResAG-85</strain>
    </source>
</reference>